<comment type="caution">
    <text evidence="2">The sequence shown here is derived from an EMBL/GenBank/DDBJ whole genome shotgun (WGS) entry which is preliminary data.</text>
</comment>
<evidence type="ECO:0000313" key="3">
    <source>
        <dbReference type="Proteomes" id="UP000070188"/>
    </source>
</evidence>
<proteinExistence type="predicted"/>
<feature type="compositionally biased region" description="Basic and acidic residues" evidence="1">
    <location>
        <begin position="88"/>
        <end position="98"/>
    </location>
</feature>
<dbReference type="EMBL" id="LAXD01000001">
    <property type="protein sequence ID" value="KWX00943.1"/>
    <property type="molecule type" value="Genomic_DNA"/>
</dbReference>
<keyword evidence="3" id="KW-1185">Reference proteome</keyword>
<dbReference type="Proteomes" id="UP000070188">
    <property type="component" value="Unassembled WGS sequence"/>
</dbReference>
<sequence length="98" mass="10942">MRAAARDRARAAAREELLDTLDWVRETIVLENHRPGACPRPPTRRDGHPLRRAVRARPPEAQTPVCASPANQADARPLPTVDPYDQLLNRHPDPDASN</sequence>
<dbReference type="PATRIC" id="fig|1469144.10.peg.2134"/>
<evidence type="ECO:0000313" key="2">
    <source>
        <dbReference type="EMBL" id="KWX00943.1"/>
    </source>
</evidence>
<gene>
    <name evidence="2" type="ORF">LI90_1971</name>
</gene>
<name>A0A132MSX0_9ACTN</name>
<organism evidence="2 3">
    <name type="scientific">Carbonactinospora thermoautotrophica</name>
    <dbReference type="NCBI Taxonomy" id="1469144"/>
    <lineage>
        <taxon>Bacteria</taxon>
        <taxon>Bacillati</taxon>
        <taxon>Actinomycetota</taxon>
        <taxon>Actinomycetes</taxon>
        <taxon>Kitasatosporales</taxon>
        <taxon>Carbonactinosporaceae</taxon>
        <taxon>Carbonactinospora</taxon>
    </lineage>
</organism>
<accession>A0A132MSX0</accession>
<reference evidence="3" key="1">
    <citation type="submission" date="2015-04" db="EMBL/GenBank/DDBJ databases">
        <title>Physiological reanalysis, assessment of diazotrophy, and genome sequences of multiple isolates of Streptomyces thermoautotrophicus.</title>
        <authorList>
            <person name="MacKellar D.C."/>
            <person name="Lieber L."/>
            <person name="Norman J."/>
            <person name="Bolger A."/>
            <person name="Tobin C."/>
            <person name="Murray J.W."/>
            <person name="Chang R."/>
            <person name="Ford T."/>
            <person name="Nguyen P.Q."/>
            <person name="Woodward J."/>
            <person name="Permingeat H."/>
            <person name="Joshi N.S."/>
            <person name="Silver P.A."/>
            <person name="Usadel B."/>
            <person name="Rutherford A.W."/>
            <person name="Friesen M."/>
            <person name="Prell J."/>
        </authorList>
    </citation>
    <scope>NUCLEOTIDE SEQUENCE [LARGE SCALE GENOMIC DNA]</scope>
    <source>
        <strain evidence="3">H1</strain>
    </source>
</reference>
<dbReference type="AlphaFoldDB" id="A0A132MSX0"/>
<evidence type="ECO:0000256" key="1">
    <source>
        <dbReference type="SAM" id="MobiDB-lite"/>
    </source>
</evidence>
<protein>
    <submittedName>
        <fullName evidence="2">Uncharacterized protein</fullName>
    </submittedName>
</protein>
<feature type="region of interest" description="Disordered" evidence="1">
    <location>
        <begin position="34"/>
        <end position="98"/>
    </location>
</feature>